<evidence type="ECO:0000313" key="4">
    <source>
        <dbReference type="Proteomes" id="UP000392064"/>
    </source>
</evidence>
<dbReference type="RefSeq" id="WP_153653002.1">
    <property type="nucleotide sequence ID" value="NZ_CP045737.1"/>
</dbReference>
<feature type="chain" id="PRO_5038399267" description="Secreted protein" evidence="2">
    <location>
        <begin position="21"/>
        <end position="133"/>
    </location>
</feature>
<dbReference type="PROSITE" id="PS51257">
    <property type="entry name" value="PROKAR_LIPOPROTEIN"/>
    <property type="match status" value="1"/>
</dbReference>
<dbReference type="KEGG" id="aef:GEV26_10380"/>
<sequence length="133" mass="13672">MRRLAILTATALLLAGCTSGGDDSSSDGARGGDTETKESGKPSATRTTPVPTGPDCADVWKAGATLPQDYEQCLQDGEPGPQDETPCLDGSTLVIFDDALYAVTGGRIVEPEASPLQDTEEFGAAFSACTGEE</sequence>
<name>A0A5Q2MKX5_9ACTN</name>
<keyword evidence="2" id="KW-0732">Signal</keyword>
<evidence type="ECO:0000256" key="2">
    <source>
        <dbReference type="SAM" id="SignalP"/>
    </source>
</evidence>
<keyword evidence="4" id="KW-1185">Reference proteome</keyword>
<feature type="region of interest" description="Disordered" evidence="1">
    <location>
        <begin position="16"/>
        <end position="60"/>
    </location>
</feature>
<feature type="signal peptide" evidence="2">
    <location>
        <begin position="1"/>
        <end position="20"/>
    </location>
</feature>
<gene>
    <name evidence="3" type="ORF">GEV26_10380</name>
</gene>
<accession>A0A5Q2MKX5</accession>
<feature type="compositionally biased region" description="Low complexity" evidence="1">
    <location>
        <begin position="16"/>
        <end position="28"/>
    </location>
</feature>
<reference evidence="3 4" key="1">
    <citation type="submission" date="2019-11" db="EMBL/GenBank/DDBJ databases">
        <authorList>
            <person name="Li J."/>
        </authorList>
    </citation>
    <scope>NUCLEOTIDE SEQUENCE [LARGE SCALE GENOMIC DNA]</scope>
    <source>
        <strain evidence="3 4">MF47</strain>
    </source>
</reference>
<evidence type="ECO:0000313" key="3">
    <source>
        <dbReference type="EMBL" id="QGG41736.1"/>
    </source>
</evidence>
<protein>
    <recommendedName>
        <fullName evidence="5">Secreted protein</fullName>
    </recommendedName>
</protein>
<proteinExistence type="predicted"/>
<dbReference type="AlphaFoldDB" id="A0A5Q2MKX5"/>
<evidence type="ECO:0008006" key="5">
    <source>
        <dbReference type="Google" id="ProtNLM"/>
    </source>
</evidence>
<feature type="compositionally biased region" description="Basic and acidic residues" evidence="1">
    <location>
        <begin position="30"/>
        <end position="40"/>
    </location>
</feature>
<evidence type="ECO:0000256" key="1">
    <source>
        <dbReference type="SAM" id="MobiDB-lite"/>
    </source>
</evidence>
<dbReference type="Proteomes" id="UP000392064">
    <property type="component" value="Chromosome"/>
</dbReference>
<organism evidence="3 4">
    <name type="scientific">Aeromicrobium yanjiei</name>
    <dbReference type="NCBI Taxonomy" id="2662028"/>
    <lineage>
        <taxon>Bacteria</taxon>
        <taxon>Bacillati</taxon>
        <taxon>Actinomycetota</taxon>
        <taxon>Actinomycetes</taxon>
        <taxon>Propionibacteriales</taxon>
        <taxon>Nocardioidaceae</taxon>
        <taxon>Aeromicrobium</taxon>
    </lineage>
</organism>
<dbReference type="EMBL" id="CP045737">
    <property type="protein sequence ID" value="QGG41736.1"/>
    <property type="molecule type" value="Genomic_DNA"/>
</dbReference>